<dbReference type="AlphaFoldDB" id="A0AAU9IGW0"/>
<dbReference type="EMBL" id="CAJZBQ010000006">
    <property type="protein sequence ID" value="CAG9312501.1"/>
    <property type="molecule type" value="Genomic_DNA"/>
</dbReference>
<reference evidence="2" key="1">
    <citation type="submission" date="2021-09" db="EMBL/GenBank/DDBJ databases">
        <authorList>
            <consortium name="AG Swart"/>
            <person name="Singh M."/>
            <person name="Singh A."/>
            <person name="Seah K."/>
            <person name="Emmerich C."/>
        </authorList>
    </citation>
    <scope>NUCLEOTIDE SEQUENCE</scope>
    <source>
        <strain evidence="2">ATCC30299</strain>
    </source>
</reference>
<keyword evidence="1" id="KW-0812">Transmembrane</keyword>
<comment type="caution">
    <text evidence="2">The sequence shown here is derived from an EMBL/GenBank/DDBJ whole genome shotgun (WGS) entry which is preliminary data.</text>
</comment>
<feature type="transmembrane region" description="Helical" evidence="1">
    <location>
        <begin position="12"/>
        <end position="45"/>
    </location>
</feature>
<dbReference type="Proteomes" id="UP001162131">
    <property type="component" value="Unassembled WGS sequence"/>
</dbReference>
<sequence length="76" mass="9361">MMILKRYYYKLFSCFIFWQILICSNFIIILISNLKSLFFMCLFRFDSFKVNLTSKNFILPLLINYFSSYEIVKLLW</sequence>
<evidence type="ECO:0000313" key="3">
    <source>
        <dbReference type="Proteomes" id="UP001162131"/>
    </source>
</evidence>
<protein>
    <submittedName>
        <fullName evidence="2">Uncharacterized protein</fullName>
    </submittedName>
</protein>
<accession>A0AAU9IGW0</accession>
<gene>
    <name evidence="2" type="ORF">BSTOLATCC_MIC6644</name>
</gene>
<proteinExistence type="predicted"/>
<evidence type="ECO:0000313" key="2">
    <source>
        <dbReference type="EMBL" id="CAG9312501.1"/>
    </source>
</evidence>
<organism evidence="2 3">
    <name type="scientific">Blepharisma stoltei</name>
    <dbReference type="NCBI Taxonomy" id="1481888"/>
    <lineage>
        <taxon>Eukaryota</taxon>
        <taxon>Sar</taxon>
        <taxon>Alveolata</taxon>
        <taxon>Ciliophora</taxon>
        <taxon>Postciliodesmatophora</taxon>
        <taxon>Heterotrichea</taxon>
        <taxon>Heterotrichida</taxon>
        <taxon>Blepharismidae</taxon>
        <taxon>Blepharisma</taxon>
    </lineage>
</organism>
<keyword evidence="3" id="KW-1185">Reference proteome</keyword>
<name>A0AAU9IGW0_9CILI</name>
<keyword evidence="1" id="KW-0472">Membrane</keyword>
<evidence type="ECO:0000256" key="1">
    <source>
        <dbReference type="SAM" id="Phobius"/>
    </source>
</evidence>
<keyword evidence="1" id="KW-1133">Transmembrane helix</keyword>